<evidence type="ECO:0000313" key="1">
    <source>
        <dbReference type="EMBL" id="KAL0487393.1"/>
    </source>
</evidence>
<dbReference type="AlphaFoldDB" id="A0AAW2ZDF4"/>
<dbReference type="Proteomes" id="UP001431209">
    <property type="component" value="Unassembled WGS sequence"/>
</dbReference>
<keyword evidence="1" id="KW-0812">Transmembrane</keyword>
<evidence type="ECO:0000313" key="2">
    <source>
        <dbReference type="Proteomes" id="UP001431209"/>
    </source>
</evidence>
<name>A0AAW2ZDF4_9EUKA</name>
<keyword evidence="2" id="KW-1185">Reference proteome</keyword>
<accession>A0AAW2ZDF4</accession>
<dbReference type="Gene3D" id="2.60.120.200">
    <property type="match status" value="1"/>
</dbReference>
<proteinExistence type="predicted"/>
<dbReference type="EMBL" id="JAOPGA020001337">
    <property type="protein sequence ID" value="KAL0487393.1"/>
    <property type="molecule type" value="Genomic_DNA"/>
</dbReference>
<keyword evidence="1" id="KW-0472">Membrane</keyword>
<gene>
    <name evidence="1" type="ORF">AKO1_000761</name>
</gene>
<protein>
    <submittedName>
        <fullName evidence="1">1 TM domain-containing transmembrane protein</fullName>
    </submittedName>
</protein>
<reference evidence="1 2" key="1">
    <citation type="submission" date="2024-03" db="EMBL/GenBank/DDBJ databases">
        <title>The Acrasis kona genome and developmental transcriptomes reveal deep origins of eukaryotic multicellular pathways.</title>
        <authorList>
            <person name="Sheikh S."/>
            <person name="Fu C.-J."/>
            <person name="Brown M.W."/>
            <person name="Baldauf S.L."/>
        </authorList>
    </citation>
    <scope>NUCLEOTIDE SEQUENCE [LARGE SCALE GENOMIC DNA]</scope>
    <source>
        <strain evidence="1 2">ATCC MYA-3509</strain>
    </source>
</reference>
<comment type="caution">
    <text evidence="1">The sequence shown here is derived from an EMBL/GenBank/DDBJ whole genome shotgun (WGS) entry which is preliminary data.</text>
</comment>
<sequence length="315" mass="34777">MTNRKTVKAKLLGKMKTSQLILLFFALVTFAFCEETIEGMEQILPKSNLCDLLFSTSYENFDAYTSVGYSIVPPLKNNADLSSSDPDLKVSLELQDKIVHSGSRALKASATDYHDTTDHGAYPIIQFSKTSPNIAQFSPIYAEIFIYLDSKVSVYQNLATFSSDDRNKRTIQVNVGENMKPTLYGVPQQYQTATTYQSDYVLPTNQWVNMTVYLDTNPRFGVVAVWFDGTLASVGRVMNGNGGIYNVFFGLQNSQWQIANTYNDDLKIWSVGPKCFGVGVPRATLRPVTTSNAPSQATTAAIAIVIALVIATLAF</sequence>
<organism evidence="1 2">
    <name type="scientific">Acrasis kona</name>
    <dbReference type="NCBI Taxonomy" id="1008807"/>
    <lineage>
        <taxon>Eukaryota</taxon>
        <taxon>Discoba</taxon>
        <taxon>Heterolobosea</taxon>
        <taxon>Tetramitia</taxon>
        <taxon>Eutetramitia</taxon>
        <taxon>Acrasidae</taxon>
        <taxon>Acrasis</taxon>
    </lineage>
</organism>